<reference evidence="3" key="1">
    <citation type="submission" date="2023-03" db="EMBL/GenBank/DDBJ databases">
        <authorList>
            <person name="Shen W."/>
            <person name="Cai J."/>
        </authorList>
    </citation>
    <scope>NUCLEOTIDE SEQUENCE</scope>
    <source>
        <strain evidence="3">B226-2</strain>
    </source>
</reference>
<dbReference type="InterPro" id="IPR046462">
    <property type="entry name" value="TerL_nuclease"/>
</dbReference>
<comment type="caution">
    <text evidence="3">The sequence shown here is derived from an EMBL/GenBank/DDBJ whole genome shotgun (WGS) entry which is preliminary data.</text>
</comment>
<dbReference type="Proteomes" id="UP001256711">
    <property type="component" value="Unassembled WGS sequence"/>
</dbReference>
<evidence type="ECO:0000313" key="4">
    <source>
        <dbReference type="Proteomes" id="UP001256711"/>
    </source>
</evidence>
<evidence type="ECO:0000259" key="2">
    <source>
        <dbReference type="Pfam" id="PF20441"/>
    </source>
</evidence>
<dbReference type="InterPro" id="IPR027417">
    <property type="entry name" value="P-loop_NTPase"/>
</dbReference>
<protein>
    <submittedName>
        <fullName evidence="3">Terminase large subunit</fullName>
    </submittedName>
</protein>
<dbReference type="InterPro" id="IPR046461">
    <property type="entry name" value="TerL_ATPase"/>
</dbReference>
<dbReference type="AlphaFoldDB" id="A0AAW8TUV0"/>
<dbReference type="Pfam" id="PF03354">
    <property type="entry name" value="TerL_ATPase"/>
    <property type="match status" value="1"/>
</dbReference>
<proteinExistence type="predicted"/>
<dbReference type="Pfam" id="PF20441">
    <property type="entry name" value="TerL_nuclease"/>
    <property type="match status" value="1"/>
</dbReference>
<dbReference type="RefSeq" id="WP_311835290.1">
    <property type="nucleotide sequence ID" value="NZ_JARQBJ010000002.1"/>
</dbReference>
<dbReference type="Gene3D" id="3.40.50.300">
    <property type="entry name" value="P-loop containing nucleotide triphosphate hydrolases"/>
    <property type="match status" value="1"/>
</dbReference>
<feature type="domain" description="Terminase large subunit-like ATPase" evidence="1">
    <location>
        <begin position="74"/>
        <end position="244"/>
    </location>
</feature>
<evidence type="ECO:0000259" key="1">
    <source>
        <dbReference type="Pfam" id="PF03354"/>
    </source>
</evidence>
<dbReference type="GO" id="GO:0004519">
    <property type="term" value="F:endonuclease activity"/>
    <property type="evidence" value="ECO:0007669"/>
    <property type="project" value="InterPro"/>
</dbReference>
<dbReference type="EMBL" id="JARQBJ010000002">
    <property type="protein sequence ID" value="MDT2810056.1"/>
    <property type="molecule type" value="Genomic_DNA"/>
</dbReference>
<evidence type="ECO:0000313" key="3">
    <source>
        <dbReference type="EMBL" id="MDT2810056.1"/>
    </source>
</evidence>
<organism evidence="3 4">
    <name type="scientific">Enterococcus asini</name>
    <dbReference type="NCBI Taxonomy" id="57732"/>
    <lineage>
        <taxon>Bacteria</taxon>
        <taxon>Bacillati</taxon>
        <taxon>Bacillota</taxon>
        <taxon>Bacilli</taxon>
        <taxon>Lactobacillales</taxon>
        <taxon>Enterococcaceae</taxon>
        <taxon>Enterococcus</taxon>
    </lineage>
</organism>
<dbReference type="PANTHER" id="PTHR41287:SF1">
    <property type="entry name" value="PROTEIN YMFN"/>
    <property type="match status" value="1"/>
</dbReference>
<gene>
    <name evidence="3" type="ORF">P7H43_06135</name>
</gene>
<name>A0AAW8TUV0_9ENTE</name>
<dbReference type="PANTHER" id="PTHR41287">
    <property type="match status" value="1"/>
</dbReference>
<sequence>MTKTATKISDYKYIKNYFDAIDSGEVKVCKEQLQLKDYLLNRVLNRDDIYLDEKMVEDSITAPEEYFPFSLFLWQQFAQVFIYGLRWKKDKTLVFDTYFVYVGRGSGKNGWISWNSFFLLSKKHGIPNYDIDIYATGEEQAKTSFLDVYNVLEANPKLKSAYGYNLTEIRNKTTQSKFHFNTSNARTKDSKRPGMNIFDEVHEYDDYKIIEVASSGGGKVKDYREFFITTDGNVRGGPLDDLKEESRAILNDELGIDKEGAGFSSMFPFIFKLDDPSEVDDPSNWEKASPSYNLNPSLKKKMNTEYAKMQRRPSLRITFMTKRMNSPLEDTRFAVASYEDVLHTREKEMPEKMEEVIGTLDFADRRDFASAGILGKYAGDVYFNQHTFIHASALQTQNIKQEIIDLALEQKKAQIVHGKRIEADYIVNWFLEQSKKYYIKKICMDMFRAKILQPALEEAGFEVEIVRSGSITHTLLKEVVDDLFIGQKIYFGDDALQRWYCMNVYEEHVGNGNIRYEKIDAETRKTDGFFSMLHGLNCLEEIYDSEPITVVNPLGDSGGFQPLVF</sequence>
<feature type="domain" description="Terminase large subunit-like endonuclease" evidence="2">
    <location>
        <begin position="265"/>
        <end position="533"/>
    </location>
</feature>
<accession>A0AAW8TUV0</accession>
<dbReference type="InterPro" id="IPR005021">
    <property type="entry name" value="Terminase_largesu-like"/>
</dbReference>